<dbReference type="Pfam" id="PF02310">
    <property type="entry name" value="B12-binding"/>
    <property type="match status" value="1"/>
</dbReference>
<dbReference type="GO" id="GO:0046872">
    <property type="term" value="F:metal ion binding"/>
    <property type="evidence" value="ECO:0007669"/>
    <property type="project" value="UniProtKB-KW"/>
</dbReference>
<dbReference type="InterPro" id="IPR006158">
    <property type="entry name" value="Cobalamin-bd"/>
</dbReference>
<feature type="domain" description="B12-binding" evidence="3">
    <location>
        <begin position="86"/>
        <end position="207"/>
    </location>
</feature>
<dbReference type="Proteomes" id="UP000317265">
    <property type="component" value="Unassembled WGS sequence"/>
</dbReference>
<dbReference type="InterPro" id="IPR036724">
    <property type="entry name" value="Cobalamin-bd_sf"/>
</dbReference>
<dbReference type="SUPFAM" id="SSF47644">
    <property type="entry name" value="Methionine synthase domain"/>
    <property type="match status" value="1"/>
</dbReference>
<organism evidence="6 8">
    <name type="scientific">Thermoproteota archaeon</name>
    <dbReference type="NCBI Taxonomy" id="2056631"/>
    <lineage>
        <taxon>Archaea</taxon>
        <taxon>Thermoproteota</taxon>
    </lineage>
</organism>
<dbReference type="GO" id="GO:0050667">
    <property type="term" value="P:homocysteine metabolic process"/>
    <property type="evidence" value="ECO:0007669"/>
    <property type="project" value="TreeGrafter"/>
</dbReference>
<comment type="caution">
    <text evidence="6">The sequence shown here is derived from an EMBL/GenBank/DDBJ whole genome shotgun (WGS) entry which is preliminary data.</text>
</comment>
<dbReference type="GO" id="GO:0008705">
    <property type="term" value="F:methionine synthase activity"/>
    <property type="evidence" value="ECO:0007669"/>
    <property type="project" value="TreeGrafter"/>
</dbReference>
<evidence type="ECO:0008006" key="9">
    <source>
        <dbReference type="Google" id="ProtNLM"/>
    </source>
</evidence>
<dbReference type="AlphaFoldDB" id="A0A523BDD7"/>
<dbReference type="GO" id="GO:0005829">
    <property type="term" value="C:cytosol"/>
    <property type="evidence" value="ECO:0007669"/>
    <property type="project" value="TreeGrafter"/>
</dbReference>
<evidence type="ECO:0000313" key="5">
    <source>
        <dbReference type="EMBL" id="RZN55301.1"/>
    </source>
</evidence>
<evidence type="ECO:0000313" key="6">
    <source>
        <dbReference type="EMBL" id="TDA38925.1"/>
    </source>
</evidence>
<feature type="domain" description="B12-binding N-terminal" evidence="4">
    <location>
        <begin position="1"/>
        <end position="87"/>
    </location>
</feature>
<dbReference type="EMBL" id="QNVI01000041">
    <property type="protein sequence ID" value="TDA38925.1"/>
    <property type="molecule type" value="Genomic_DNA"/>
</dbReference>
<sequence>MEILEELKKSIIEQDSKKSKILTEKSLNMGISTNDIINAITEGLRYVGDLFDKGELFLPEVIRAANAAKTSLNLVLPLISKSENKNYKAVIAIGSLGPHDIGKSIVSAMLIANNFKVIDIGININPEKVEKILKENKVDILALSILLTSDIEKAERIISSARKISNELKIMIGGVAVNEEIAKKIGADAYGKDANDAVKIANDWVIK</sequence>
<dbReference type="PANTHER" id="PTHR45833:SF1">
    <property type="entry name" value="METHIONINE SYNTHASE"/>
    <property type="match status" value="1"/>
</dbReference>
<dbReference type="Proteomes" id="UP000316080">
    <property type="component" value="Unassembled WGS sequence"/>
</dbReference>
<dbReference type="Gene3D" id="1.10.1240.10">
    <property type="entry name" value="Methionine synthase domain"/>
    <property type="match status" value="1"/>
</dbReference>
<dbReference type="EMBL" id="RXIH01000046">
    <property type="protein sequence ID" value="RZN55301.1"/>
    <property type="molecule type" value="Genomic_DNA"/>
</dbReference>
<dbReference type="InterPro" id="IPR003759">
    <property type="entry name" value="Cbl-bd_cap"/>
</dbReference>
<name>A0A523BDD7_9CREN</name>
<dbReference type="SUPFAM" id="SSF52242">
    <property type="entry name" value="Cobalamin (vitamin B12)-binding domain"/>
    <property type="match status" value="1"/>
</dbReference>
<reference evidence="5 7" key="2">
    <citation type="journal article" date="2019" name="Nat. Microbiol.">
        <title>Wide diversity of methane and short-chain alkane metabolisms in uncultured archaea.</title>
        <authorList>
            <person name="Borrel G."/>
            <person name="Adam P.S."/>
            <person name="McKay L.J."/>
            <person name="Chen L.X."/>
            <person name="Sierra-Garcia I.N."/>
            <person name="Sieber C.M."/>
            <person name="Letourneur Q."/>
            <person name="Ghozlane A."/>
            <person name="Andersen G.L."/>
            <person name="Li W.J."/>
            <person name="Hallam S.J."/>
            <person name="Muyzer G."/>
            <person name="de Oliveira V.M."/>
            <person name="Inskeep W.P."/>
            <person name="Banfield J.F."/>
            <person name="Gribaldo S."/>
        </authorList>
    </citation>
    <scope>NUCLEOTIDE SEQUENCE [LARGE SCALE GENOMIC DNA]</scope>
    <source>
        <strain evidence="5">Verst-YHS</strain>
    </source>
</reference>
<accession>A0A523BDD7</accession>
<dbReference type="GO" id="GO:0046653">
    <property type="term" value="P:tetrahydrofolate metabolic process"/>
    <property type="evidence" value="ECO:0007669"/>
    <property type="project" value="TreeGrafter"/>
</dbReference>
<dbReference type="Gene3D" id="3.40.50.280">
    <property type="entry name" value="Cobalamin-binding domain"/>
    <property type="match status" value="1"/>
</dbReference>
<evidence type="ECO:0000313" key="7">
    <source>
        <dbReference type="Proteomes" id="UP000316080"/>
    </source>
</evidence>
<protein>
    <recommendedName>
        <fullName evidence="9">Cobalamin-binding protein</fullName>
    </recommendedName>
</protein>
<dbReference type="Pfam" id="PF02607">
    <property type="entry name" value="B12-binding_2"/>
    <property type="match status" value="1"/>
</dbReference>
<reference evidence="6 8" key="1">
    <citation type="journal article" date="2019" name="Nat. Microbiol.">
        <title>Expanding anaerobic alkane metabolism in the domain of Archaea.</title>
        <authorList>
            <person name="Wang Y."/>
            <person name="Wegener G."/>
            <person name="Hou J."/>
            <person name="Wang F."/>
            <person name="Xiao X."/>
        </authorList>
    </citation>
    <scope>NUCLEOTIDE SEQUENCE [LARGE SCALE GENOMIC DNA]</scope>
    <source>
        <strain evidence="6">WYZ-LMO11</strain>
    </source>
</reference>
<dbReference type="GO" id="GO:0031419">
    <property type="term" value="F:cobalamin binding"/>
    <property type="evidence" value="ECO:0007669"/>
    <property type="project" value="InterPro"/>
</dbReference>
<proteinExistence type="predicted"/>
<evidence type="ECO:0000256" key="1">
    <source>
        <dbReference type="ARBA" id="ARBA00022723"/>
    </source>
</evidence>
<dbReference type="PROSITE" id="PS51337">
    <property type="entry name" value="B12_BINDING_NTER"/>
    <property type="match status" value="1"/>
</dbReference>
<keyword evidence="1" id="KW-0479">Metal-binding</keyword>
<dbReference type="PROSITE" id="PS51332">
    <property type="entry name" value="B12_BINDING"/>
    <property type="match status" value="1"/>
</dbReference>
<evidence type="ECO:0000256" key="2">
    <source>
        <dbReference type="ARBA" id="ARBA00023285"/>
    </source>
</evidence>
<gene>
    <name evidence="6" type="ORF">DSO09_03525</name>
    <name evidence="5" type="ORF">EF809_06145</name>
</gene>
<evidence type="ECO:0000313" key="8">
    <source>
        <dbReference type="Proteomes" id="UP000317265"/>
    </source>
</evidence>
<keyword evidence="2" id="KW-0170">Cobalt</keyword>
<dbReference type="PANTHER" id="PTHR45833">
    <property type="entry name" value="METHIONINE SYNTHASE"/>
    <property type="match status" value="1"/>
</dbReference>
<dbReference type="InterPro" id="IPR050554">
    <property type="entry name" value="Met_Synthase/Corrinoid"/>
</dbReference>
<evidence type="ECO:0000259" key="4">
    <source>
        <dbReference type="PROSITE" id="PS51337"/>
    </source>
</evidence>
<dbReference type="InterPro" id="IPR036594">
    <property type="entry name" value="Meth_synthase_dom"/>
</dbReference>
<dbReference type="SMART" id="SM01018">
    <property type="entry name" value="B12-binding_2"/>
    <property type="match status" value="1"/>
</dbReference>
<evidence type="ECO:0000259" key="3">
    <source>
        <dbReference type="PROSITE" id="PS51332"/>
    </source>
</evidence>